<organism evidence="2 3">
    <name type="scientific">Extremus antarcticus</name>
    <dbReference type="NCBI Taxonomy" id="702011"/>
    <lineage>
        <taxon>Eukaryota</taxon>
        <taxon>Fungi</taxon>
        <taxon>Dikarya</taxon>
        <taxon>Ascomycota</taxon>
        <taxon>Pezizomycotina</taxon>
        <taxon>Dothideomycetes</taxon>
        <taxon>Dothideomycetidae</taxon>
        <taxon>Mycosphaerellales</taxon>
        <taxon>Extremaceae</taxon>
        <taxon>Extremus</taxon>
    </lineage>
</organism>
<evidence type="ECO:0000259" key="1">
    <source>
        <dbReference type="Pfam" id="PF26640"/>
    </source>
</evidence>
<evidence type="ECO:0000313" key="3">
    <source>
        <dbReference type="Proteomes" id="UP001271007"/>
    </source>
</evidence>
<keyword evidence="3" id="KW-1185">Reference proteome</keyword>
<evidence type="ECO:0000313" key="2">
    <source>
        <dbReference type="EMBL" id="KAK3054902.1"/>
    </source>
</evidence>
<sequence length="164" mass="18259">MPLLYGEGSTAFWRLQEEIIRTSTDHSIFAWHGYRVPGEVLAHSATRFKDCGDICAPCTPQPTEAYDMTNRGLRISLPMVEMTAADISSGGYIKDIYPEQWAAKLNCTQGGEALWLRLQKAHYPYFVGGGEFNEFTSVGTRITTAPENGAKAETRAITILRTDY</sequence>
<gene>
    <name evidence="2" type="ORF">LTR09_004060</name>
</gene>
<feature type="domain" description="DUF8212" evidence="1">
    <location>
        <begin position="11"/>
        <end position="35"/>
    </location>
</feature>
<name>A0AAJ0GDY3_9PEZI</name>
<dbReference type="InterPro" id="IPR058525">
    <property type="entry name" value="DUF8212"/>
</dbReference>
<reference evidence="2" key="1">
    <citation type="submission" date="2023-04" db="EMBL/GenBank/DDBJ databases">
        <title>Black Yeasts Isolated from many extreme environments.</title>
        <authorList>
            <person name="Coleine C."/>
            <person name="Stajich J.E."/>
            <person name="Selbmann L."/>
        </authorList>
    </citation>
    <scope>NUCLEOTIDE SEQUENCE</scope>
    <source>
        <strain evidence="2">CCFEE 5312</strain>
    </source>
</reference>
<protein>
    <recommendedName>
        <fullName evidence="1">DUF8212 domain-containing protein</fullName>
    </recommendedName>
</protein>
<comment type="caution">
    <text evidence="2">The sequence shown here is derived from an EMBL/GenBank/DDBJ whole genome shotgun (WGS) entry which is preliminary data.</text>
</comment>
<dbReference type="EMBL" id="JAWDJX010000010">
    <property type="protein sequence ID" value="KAK3054902.1"/>
    <property type="molecule type" value="Genomic_DNA"/>
</dbReference>
<accession>A0AAJ0GDY3</accession>
<dbReference type="PANTHER" id="PTHR10622:SF10">
    <property type="entry name" value="HET DOMAIN-CONTAINING PROTEIN"/>
    <property type="match status" value="1"/>
</dbReference>
<proteinExistence type="predicted"/>
<dbReference type="PANTHER" id="PTHR10622">
    <property type="entry name" value="HET DOMAIN-CONTAINING PROTEIN"/>
    <property type="match status" value="1"/>
</dbReference>
<dbReference type="Proteomes" id="UP001271007">
    <property type="component" value="Unassembled WGS sequence"/>
</dbReference>
<dbReference type="AlphaFoldDB" id="A0AAJ0GDY3"/>
<dbReference type="Pfam" id="PF26640">
    <property type="entry name" value="DUF8212"/>
    <property type="match status" value="1"/>
</dbReference>